<gene>
    <name evidence="1" type="ORF">TASK_LOCUS2596</name>
</gene>
<keyword evidence="2" id="KW-1185">Reference proteome</keyword>
<name>A0A0R3VYV1_TAEAS</name>
<accession>A0A0R3VYV1</accession>
<reference evidence="3" key="1">
    <citation type="submission" date="2017-02" db="UniProtKB">
        <authorList>
            <consortium name="WormBaseParasite"/>
        </authorList>
    </citation>
    <scope>IDENTIFICATION</scope>
</reference>
<dbReference type="WBParaSite" id="TASK_0000259501-mRNA-1">
    <property type="protein sequence ID" value="TASK_0000259501-mRNA-1"/>
    <property type="gene ID" value="TASK_0000259501"/>
</dbReference>
<dbReference type="OrthoDB" id="10566055at2759"/>
<dbReference type="EMBL" id="UYRS01002146">
    <property type="protein sequence ID" value="VDK25612.1"/>
    <property type="molecule type" value="Genomic_DNA"/>
</dbReference>
<evidence type="ECO:0000313" key="2">
    <source>
        <dbReference type="Proteomes" id="UP000282613"/>
    </source>
</evidence>
<dbReference type="Proteomes" id="UP000282613">
    <property type="component" value="Unassembled WGS sequence"/>
</dbReference>
<protein>
    <submittedName>
        <fullName evidence="3">Reverse transcriptase</fullName>
    </submittedName>
</protein>
<reference evidence="1 2" key="2">
    <citation type="submission" date="2018-11" db="EMBL/GenBank/DDBJ databases">
        <authorList>
            <consortium name="Pathogen Informatics"/>
        </authorList>
    </citation>
    <scope>NUCLEOTIDE SEQUENCE [LARGE SCALE GENOMIC DNA]</scope>
</reference>
<sequence length="157" mass="17853">MPLVDSSLHCTHNKDGVRQLVTVPPDTKELARAGFTPDKIEELMAHFDFTSPLLQTPDRVNHAVELPLYRKEITILKWSVRISGNSLNDIAHKEYVYIFAFQELPVHLVQHPFNASGLAKICLSLLLLGYRSAFALDIFLVDLLVTSQRRMSTYPHQ</sequence>
<evidence type="ECO:0000313" key="3">
    <source>
        <dbReference type="WBParaSite" id="TASK_0000259501-mRNA-1"/>
    </source>
</evidence>
<evidence type="ECO:0000313" key="1">
    <source>
        <dbReference type="EMBL" id="VDK25612.1"/>
    </source>
</evidence>
<organism evidence="3">
    <name type="scientific">Taenia asiatica</name>
    <name type="common">Asian tapeworm</name>
    <dbReference type="NCBI Taxonomy" id="60517"/>
    <lineage>
        <taxon>Eukaryota</taxon>
        <taxon>Metazoa</taxon>
        <taxon>Spiralia</taxon>
        <taxon>Lophotrochozoa</taxon>
        <taxon>Platyhelminthes</taxon>
        <taxon>Cestoda</taxon>
        <taxon>Eucestoda</taxon>
        <taxon>Cyclophyllidea</taxon>
        <taxon>Taeniidae</taxon>
        <taxon>Taenia</taxon>
    </lineage>
</organism>
<proteinExistence type="predicted"/>
<dbReference type="AlphaFoldDB" id="A0A0R3VYV1"/>